<evidence type="ECO:0000313" key="11">
    <source>
        <dbReference type="EMBL" id="MDT0618903.1"/>
    </source>
</evidence>
<dbReference type="InterPro" id="IPR002376">
    <property type="entry name" value="Formyl_transf_N"/>
</dbReference>
<evidence type="ECO:0000256" key="1">
    <source>
        <dbReference type="ARBA" id="ARBA00002606"/>
    </source>
</evidence>
<protein>
    <recommendedName>
        <fullName evidence="4 8">Methionyl-tRNA formyltransferase</fullName>
        <ecNumber evidence="3 8">2.1.2.9</ecNumber>
    </recommendedName>
</protein>
<dbReference type="InterPro" id="IPR044135">
    <property type="entry name" value="Met-tRNA-FMT_C"/>
</dbReference>
<keyword evidence="6 8" id="KW-0648">Protein biosynthesis</keyword>
<feature type="binding site" evidence="8">
    <location>
        <begin position="109"/>
        <end position="112"/>
    </location>
    <ligand>
        <name>(6S)-5,6,7,8-tetrahydrofolate</name>
        <dbReference type="ChEBI" id="CHEBI:57453"/>
    </ligand>
</feature>
<evidence type="ECO:0000259" key="10">
    <source>
        <dbReference type="Pfam" id="PF02911"/>
    </source>
</evidence>
<dbReference type="Gene3D" id="3.40.50.170">
    <property type="entry name" value="Formyl transferase, N-terminal domain"/>
    <property type="match status" value="1"/>
</dbReference>
<proteinExistence type="inferred from homology"/>
<dbReference type="InterPro" id="IPR041711">
    <property type="entry name" value="Met-tRNA-FMT_N"/>
</dbReference>
<dbReference type="Pfam" id="PF02911">
    <property type="entry name" value="Formyl_trans_C"/>
    <property type="match status" value="1"/>
</dbReference>
<dbReference type="Proteomes" id="UP001259982">
    <property type="component" value="Unassembled WGS sequence"/>
</dbReference>
<dbReference type="PANTHER" id="PTHR11138">
    <property type="entry name" value="METHIONYL-TRNA FORMYLTRANSFERASE"/>
    <property type="match status" value="1"/>
</dbReference>
<dbReference type="InterPro" id="IPR037022">
    <property type="entry name" value="Formyl_trans_C_sf"/>
</dbReference>
<gene>
    <name evidence="8 11" type="primary">fmt</name>
    <name evidence="11" type="ORF">RM531_10495</name>
</gene>
<dbReference type="InterPro" id="IPR005793">
    <property type="entry name" value="Formyl_trans_C"/>
</dbReference>
<name>A0ABU3B9R0_9GAMM</name>
<reference evidence="11 12" key="1">
    <citation type="submission" date="2023-09" db="EMBL/GenBank/DDBJ databases">
        <authorList>
            <person name="Rey-Velasco X."/>
        </authorList>
    </citation>
    <scope>NUCLEOTIDE SEQUENCE [LARGE SCALE GENOMIC DNA]</scope>
    <source>
        <strain evidence="11 12">P385</strain>
    </source>
</reference>
<dbReference type="InterPro" id="IPR011034">
    <property type="entry name" value="Formyl_transferase-like_C_sf"/>
</dbReference>
<dbReference type="InterPro" id="IPR005794">
    <property type="entry name" value="Fmt"/>
</dbReference>
<dbReference type="EMBL" id="JAVRHY010000009">
    <property type="protein sequence ID" value="MDT0618903.1"/>
    <property type="molecule type" value="Genomic_DNA"/>
</dbReference>
<evidence type="ECO:0000256" key="6">
    <source>
        <dbReference type="ARBA" id="ARBA00022917"/>
    </source>
</evidence>
<evidence type="ECO:0000256" key="4">
    <source>
        <dbReference type="ARBA" id="ARBA00016014"/>
    </source>
</evidence>
<evidence type="ECO:0000256" key="7">
    <source>
        <dbReference type="ARBA" id="ARBA00048558"/>
    </source>
</evidence>
<feature type="domain" description="Formyl transferase C-terminal" evidence="10">
    <location>
        <begin position="203"/>
        <end position="300"/>
    </location>
</feature>
<dbReference type="GO" id="GO:0004479">
    <property type="term" value="F:methionyl-tRNA formyltransferase activity"/>
    <property type="evidence" value="ECO:0007669"/>
    <property type="project" value="UniProtKB-EC"/>
</dbReference>
<evidence type="ECO:0000256" key="5">
    <source>
        <dbReference type="ARBA" id="ARBA00022679"/>
    </source>
</evidence>
<dbReference type="CDD" id="cd08704">
    <property type="entry name" value="Met_tRNA_FMT_C"/>
    <property type="match status" value="1"/>
</dbReference>
<dbReference type="NCBIfam" id="TIGR00460">
    <property type="entry name" value="fmt"/>
    <property type="match status" value="1"/>
</dbReference>
<evidence type="ECO:0000313" key="12">
    <source>
        <dbReference type="Proteomes" id="UP001259982"/>
    </source>
</evidence>
<sequence length="308" mass="32578">MRILFAGTPEFALPSLNAVADIGHELVGVMTQPDRPAGRGRRLQASPIKQRALELGLPILQPETLRGRHGEADIRALRPDLAVVAAYGLLLPGWMLSLPALGCINVHASLLPRWRGAAPIARAILAGDSITGITLMRMARGLDTGDILAQESTAIGPRETAGDLHDRLADLGARMLPAMIDALADGEVAGRVQDEAAATHARRLDKAEAALDWGQSAVSLSRAVRAFNPWPVAHGGLDGERVRIWQAEAIGGAAETDAGTVVAADAAGIDVATGNGQLRITELQWPGRRRLPAAEIARGRPLIGKRFE</sequence>
<evidence type="ECO:0000256" key="3">
    <source>
        <dbReference type="ARBA" id="ARBA00012261"/>
    </source>
</evidence>
<dbReference type="EC" id="2.1.2.9" evidence="3 8"/>
<comment type="similarity">
    <text evidence="2 8">Belongs to the Fmt family.</text>
</comment>
<evidence type="ECO:0000256" key="8">
    <source>
        <dbReference type="HAMAP-Rule" id="MF_00182"/>
    </source>
</evidence>
<evidence type="ECO:0000259" key="9">
    <source>
        <dbReference type="Pfam" id="PF00551"/>
    </source>
</evidence>
<dbReference type="PANTHER" id="PTHR11138:SF5">
    <property type="entry name" value="METHIONYL-TRNA FORMYLTRANSFERASE, MITOCHONDRIAL"/>
    <property type="match status" value="1"/>
</dbReference>
<dbReference type="SUPFAM" id="SSF53328">
    <property type="entry name" value="Formyltransferase"/>
    <property type="match status" value="1"/>
</dbReference>
<dbReference type="CDD" id="cd08646">
    <property type="entry name" value="FMT_core_Met-tRNA-FMT_N"/>
    <property type="match status" value="1"/>
</dbReference>
<feature type="domain" description="Formyl transferase N-terminal" evidence="9">
    <location>
        <begin position="1"/>
        <end position="179"/>
    </location>
</feature>
<organism evidence="11 12">
    <name type="scientific">Spectribacter acetivorans</name>
    <dbReference type="NCBI Taxonomy" id="3075603"/>
    <lineage>
        <taxon>Bacteria</taxon>
        <taxon>Pseudomonadati</taxon>
        <taxon>Pseudomonadota</taxon>
        <taxon>Gammaproteobacteria</taxon>
        <taxon>Salinisphaerales</taxon>
        <taxon>Salinisphaeraceae</taxon>
        <taxon>Spectribacter</taxon>
    </lineage>
</organism>
<comment type="caution">
    <text evidence="11">The sequence shown here is derived from an EMBL/GenBank/DDBJ whole genome shotgun (WGS) entry which is preliminary data.</text>
</comment>
<dbReference type="Gene3D" id="3.10.25.10">
    <property type="entry name" value="Formyl transferase, C-terminal domain"/>
    <property type="match status" value="1"/>
</dbReference>
<keyword evidence="12" id="KW-1185">Reference proteome</keyword>
<comment type="function">
    <text evidence="1 8">Attaches a formyl group to the free amino group of methionyl-tRNA(fMet). The formyl group appears to play a dual role in the initiator identity of N-formylmethionyl-tRNA by promoting its recognition by IF2 and preventing the misappropriation of this tRNA by the elongation apparatus.</text>
</comment>
<evidence type="ECO:0000256" key="2">
    <source>
        <dbReference type="ARBA" id="ARBA00010699"/>
    </source>
</evidence>
<dbReference type="Pfam" id="PF00551">
    <property type="entry name" value="Formyl_trans_N"/>
    <property type="match status" value="1"/>
</dbReference>
<keyword evidence="5 8" id="KW-0808">Transferase</keyword>
<accession>A0ABU3B9R0</accession>
<dbReference type="HAMAP" id="MF_00182">
    <property type="entry name" value="Formyl_trans"/>
    <property type="match status" value="1"/>
</dbReference>
<dbReference type="InterPro" id="IPR036477">
    <property type="entry name" value="Formyl_transf_N_sf"/>
</dbReference>
<comment type="catalytic activity">
    <reaction evidence="7 8">
        <text>L-methionyl-tRNA(fMet) + (6R)-10-formyltetrahydrofolate = N-formyl-L-methionyl-tRNA(fMet) + (6S)-5,6,7,8-tetrahydrofolate + H(+)</text>
        <dbReference type="Rhea" id="RHEA:24380"/>
        <dbReference type="Rhea" id="RHEA-COMP:9952"/>
        <dbReference type="Rhea" id="RHEA-COMP:9953"/>
        <dbReference type="ChEBI" id="CHEBI:15378"/>
        <dbReference type="ChEBI" id="CHEBI:57453"/>
        <dbReference type="ChEBI" id="CHEBI:78530"/>
        <dbReference type="ChEBI" id="CHEBI:78844"/>
        <dbReference type="ChEBI" id="CHEBI:195366"/>
        <dbReference type="EC" id="2.1.2.9"/>
    </reaction>
</comment>
<dbReference type="SUPFAM" id="SSF50486">
    <property type="entry name" value="FMT C-terminal domain-like"/>
    <property type="match status" value="1"/>
</dbReference>